<evidence type="ECO:0000313" key="2">
    <source>
        <dbReference type="EMBL" id="TSM52257.1"/>
    </source>
</evidence>
<dbReference type="Proteomes" id="UP000319801">
    <property type="component" value="Unassembled WGS sequence"/>
</dbReference>
<dbReference type="AlphaFoldDB" id="A0A556U421"/>
<comment type="similarity">
    <text evidence="1">Belongs to the short-chain dehydrogenases/reductases (SDR) family.</text>
</comment>
<dbReference type="Pfam" id="PF00106">
    <property type="entry name" value="adh_short"/>
    <property type="match status" value="2"/>
</dbReference>
<dbReference type="PANTHER" id="PTHR43313:SF3">
    <property type="entry name" value="17-BETA-HYDROXYSTEROID DEHYDROGENASE TYPE 2"/>
    <property type="match status" value="1"/>
</dbReference>
<sequence>MELWLCALIGASGATLLMVGWSRSHISWLVVVMTMLCNWIWSGSVAVILLSAICGCCVIHLSGRKEDTLPVQSKAVLITGCDSGFGHNLAKILDKAGMKVYAGVLEEFGPGAQELREISSSQLTVLQMDITNTDQISEAHKLIKSQIGETGEVPFPGFAAYGASKAAMISYYGALRQELSHWGVTVAILQPGAFKTSNQEEWSKIEQEILSTQPREVIDAYGKEYIYTMQKCLSNITLQSCADFRPVLENIQHALLSEKPKNFYYPGHAAWAIPFLQRICPAWLFDVIFAQIFTYDKFSPAGRLI</sequence>
<reference evidence="2 3" key="1">
    <citation type="journal article" date="2019" name="Genome Biol. Evol.">
        <title>Whole-Genome Sequencing of the Giant Devil Catfish, Bagarius yarrelli.</title>
        <authorList>
            <person name="Jiang W."/>
            <person name="Lv Y."/>
            <person name="Cheng L."/>
            <person name="Yang K."/>
            <person name="Chao B."/>
            <person name="Wang X."/>
            <person name="Li Y."/>
            <person name="Pan X."/>
            <person name="You X."/>
            <person name="Zhang Y."/>
            <person name="Yang J."/>
            <person name="Li J."/>
            <person name="Zhang X."/>
            <person name="Liu S."/>
            <person name="Sun C."/>
            <person name="Yang J."/>
            <person name="Shi Q."/>
        </authorList>
    </citation>
    <scope>NUCLEOTIDE SEQUENCE [LARGE SCALE GENOMIC DNA]</scope>
    <source>
        <strain evidence="2">JWS20170419001</strain>
        <tissue evidence="2">Muscle</tissue>
    </source>
</reference>
<dbReference type="PRINTS" id="PR00081">
    <property type="entry name" value="GDHRDH"/>
</dbReference>
<evidence type="ECO:0000256" key="1">
    <source>
        <dbReference type="ARBA" id="ARBA00006484"/>
    </source>
</evidence>
<dbReference type="SUPFAM" id="SSF51735">
    <property type="entry name" value="NAD(P)-binding Rossmann-fold domains"/>
    <property type="match status" value="1"/>
</dbReference>
<dbReference type="GO" id="GO:0008202">
    <property type="term" value="P:steroid metabolic process"/>
    <property type="evidence" value="ECO:0007669"/>
    <property type="project" value="TreeGrafter"/>
</dbReference>
<dbReference type="PANTHER" id="PTHR43313">
    <property type="entry name" value="SHORT-CHAIN DEHYDROGENASE/REDUCTASE FAMILY 9C"/>
    <property type="match status" value="1"/>
</dbReference>
<dbReference type="Gene3D" id="3.40.50.720">
    <property type="entry name" value="NAD(P)-binding Rossmann-like Domain"/>
    <property type="match status" value="2"/>
</dbReference>
<gene>
    <name evidence="2" type="ORF">Baya_8019</name>
</gene>
<dbReference type="InterPro" id="IPR002347">
    <property type="entry name" value="SDR_fam"/>
</dbReference>
<dbReference type="EMBL" id="VCAZ01000046">
    <property type="protein sequence ID" value="TSM52257.1"/>
    <property type="molecule type" value="Genomic_DNA"/>
</dbReference>
<dbReference type="GO" id="GO:0016491">
    <property type="term" value="F:oxidoreductase activity"/>
    <property type="evidence" value="ECO:0007669"/>
    <property type="project" value="TreeGrafter"/>
</dbReference>
<accession>A0A556U421</accession>
<comment type="caution">
    <text evidence="2">The sequence shown here is derived from an EMBL/GenBank/DDBJ whole genome shotgun (WGS) entry which is preliminary data.</text>
</comment>
<organism evidence="2 3">
    <name type="scientific">Bagarius yarrelli</name>
    <name type="common">Goonch</name>
    <name type="synonym">Bagrus yarrelli</name>
    <dbReference type="NCBI Taxonomy" id="175774"/>
    <lineage>
        <taxon>Eukaryota</taxon>
        <taxon>Metazoa</taxon>
        <taxon>Chordata</taxon>
        <taxon>Craniata</taxon>
        <taxon>Vertebrata</taxon>
        <taxon>Euteleostomi</taxon>
        <taxon>Actinopterygii</taxon>
        <taxon>Neopterygii</taxon>
        <taxon>Teleostei</taxon>
        <taxon>Ostariophysi</taxon>
        <taxon>Siluriformes</taxon>
        <taxon>Sisoridae</taxon>
        <taxon>Sisorinae</taxon>
        <taxon>Bagarius</taxon>
    </lineage>
</organism>
<dbReference type="InterPro" id="IPR036291">
    <property type="entry name" value="NAD(P)-bd_dom_sf"/>
</dbReference>
<dbReference type="OrthoDB" id="9876299at2759"/>
<name>A0A556U421_BAGYA</name>
<evidence type="ECO:0000313" key="3">
    <source>
        <dbReference type="Proteomes" id="UP000319801"/>
    </source>
</evidence>
<keyword evidence="3" id="KW-1185">Reference proteome</keyword>
<protein>
    <submittedName>
        <fullName evidence="2">Estradiol 17-beta-dehydrogenase 2</fullName>
    </submittedName>
</protein>
<proteinExistence type="inferred from homology"/>